<feature type="signal peptide" evidence="1">
    <location>
        <begin position="1"/>
        <end position="21"/>
    </location>
</feature>
<organism evidence="2 3">
    <name type="scientific">Dyella humi</name>
    <dbReference type="NCBI Taxonomy" id="1770547"/>
    <lineage>
        <taxon>Bacteria</taxon>
        <taxon>Pseudomonadati</taxon>
        <taxon>Pseudomonadota</taxon>
        <taxon>Gammaproteobacteria</taxon>
        <taxon>Lysobacterales</taxon>
        <taxon>Rhodanobacteraceae</taxon>
        <taxon>Dyella</taxon>
    </lineage>
</organism>
<keyword evidence="1" id="KW-0732">Signal</keyword>
<name>A0ABW8IG14_9GAMM</name>
<keyword evidence="3" id="KW-1185">Reference proteome</keyword>
<reference evidence="2 3" key="1">
    <citation type="submission" date="2020-10" db="EMBL/GenBank/DDBJ databases">
        <title>Phylogeny of dyella-like bacteria.</title>
        <authorList>
            <person name="Fu J."/>
        </authorList>
    </citation>
    <scope>NUCLEOTIDE SEQUENCE [LARGE SCALE GENOMIC DNA]</scope>
    <source>
        <strain evidence="2 3">DHG40</strain>
    </source>
</reference>
<gene>
    <name evidence="2" type="ORF">ISP18_01420</name>
</gene>
<proteinExistence type="predicted"/>
<evidence type="ECO:0000256" key="1">
    <source>
        <dbReference type="SAM" id="SignalP"/>
    </source>
</evidence>
<feature type="chain" id="PRO_5046166978" evidence="1">
    <location>
        <begin position="22"/>
        <end position="180"/>
    </location>
</feature>
<dbReference type="Proteomes" id="UP001620409">
    <property type="component" value="Unassembled WGS sequence"/>
</dbReference>
<dbReference type="RefSeq" id="WP_380016313.1">
    <property type="nucleotide sequence ID" value="NZ_JADIKI010000021.1"/>
</dbReference>
<protein>
    <submittedName>
        <fullName evidence="2">Uncharacterized protein</fullName>
    </submittedName>
</protein>
<dbReference type="EMBL" id="JADIKI010000021">
    <property type="protein sequence ID" value="MFK2853254.1"/>
    <property type="molecule type" value="Genomic_DNA"/>
</dbReference>
<comment type="caution">
    <text evidence="2">The sequence shown here is derived from an EMBL/GenBank/DDBJ whole genome shotgun (WGS) entry which is preliminary data.</text>
</comment>
<evidence type="ECO:0000313" key="2">
    <source>
        <dbReference type="EMBL" id="MFK2853254.1"/>
    </source>
</evidence>
<evidence type="ECO:0000313" key="3">
    <source>
        <dbReference type="Proteomes" id="UP001620409"/>
    </source>
</evidence>
<accession>A0ABW8IG14</accession>
<sequence length="180" mass="19672">MRLRLSLLAFAAVMVVCCVQASDRSAGKTRVGHLNCGGAILAASTVYLDIDDQDRQTLSQTITLTRPERSTSIVLPGDGRSLHQPFLKDTPVLDAAVTGWACLTAADGKAYVYVIYTCVESPSRPDCEGDRREWVRLFDAQGKALNAGFPHDDPRTPALMKKLGLEHYLHTGVQLEDIDD</sequence>